<dbReference type="VEuPathDB" id="FungiDB:BD410DRAFT_779809"/>
<dbReference type="Pfam" id="PF21072">
    <property type="entry name" value="EFR3"/>
    <property type="match status" value="1"/>
</dbReference>
<dbReference type="GO" id="GO:0072659">
    <property type="term" value="P:protein localization to plasma membrane"/>
    <property type="evidence" value="ECO:0007669"/>
    <property type="project" value="InterPro"/>
</dbReference>
<gene>
    <name evidence="3" type="ORF">BD410DRAFT_779809</name>
</gene>
<proteinExistence type="inferred from homology"/>
<dbReference type="OrthoDB" id="274691at2759"/>
<accession>A0A4V3AZJ5</accession>
<evidence type="ECO:0000256" key="1">
    <source>
        <dbReference type="ARBA" id="ARBA00010216"/>
    </source>
</evidence>
<feature type="region of interest" description="Disordered" evidence="2">
    <location>
        <begin position="618"/>
        <end position="696"/>
    </location>
</feature>
<comment type="similarity">
    <text evidence="1">Belongs to the EFR3 family.</text>
</comment>
<sequence>MHLPLTPQHVILVSACYPPSGALLTSGPEFKPNSQELSRLTYYASNHPGKITKLSNELQKRILNDSRKAQARNMKSRASLLVGLAIFQALASECRRDLALLSASLMASLDKTLLLLSTDLEVTARVASVFTAWTTYTDGHIVGGDASVTRDYLSIVRRFASMCMVEARKGDQEERNRTRLIGLGALTGAVTSPALYNSWTEFKNQVSIVTPALLLTLQQAGIEVLNEEAEIVKMNPSPFSPYLAEFRARPTAKRRAASIHVHIDGDKGPSMGDVTNATLRALFCLVSQSNDNQVGAILEAVFNSFQERRGWEDIEHCCWIAQIAVQWTQYPYRYTVPTRLVERLMEARDDKMPSPLQRALAAMIKTVFTSPNPLNNLSTSDIISNLITLIFRRVAINPTDPLLPNLVECIASLGEHIFYADQIQDLACELISRLVTVEANGIPGKPLHTPDGELCRREATRCLVAGLVGLMHVADKPNEPERPIGALDIKVDDRKESKYGSVPAVAEPSSVDSKTSTVSPVHPSIPRRSKIPPEAWQDTLTLLCDADYAVREEYSRALLTFLRSETPKERPVGDSEPNLSVGPVARAQGVSSILNGDDATTRCLNTLHAALFVLATSSSLGSPTSSTPSGSHRSSLRADTSNGTMNVNANFNVNIIPSTPPTEDASNSAEAPSEGSQQSSASQRRSMTITPQGRKLAVAQRLQDQAHAIGSAAAPAASASDYSHIMHILCTVHEHMPCRGLLTGVPMVVALQRNAKIANDEDKFARIRKMVVTEVVLRTWLVIGRSWQCDTLVNLAEQSLLNEAILPETSIFASPDEVLSLDRPTCIDFDQLNEARGFTPLDTDVVIATLAANRNTQVALGLDEQTLLKCLAVQWTPEYGLKNSVPRPHGHDIPRGDGINPVLKISPALMHIENLSLQSLTRSTRGVGVNDLRDALEGRSGMSSSALVQTAPSVSSYDYAAYSIRSSEVRQNDSGRSSRAARVKQPFNKDSPNEVRDVLNRLGIGPKRANSPLKPSHLNTRHSNTRPSTLVPPYKT</sequence>
<dbReference type="EMBL" id="ML170156">
    <property type="protein sequence ID" value="TDL29408.1"/>
    <property type="molecule type" value="Genomic_DNA"/>
</dbReference>
<feature type="region of interest" description="Disordered" evidence="2">
    <location>
        <begin position="501"/>
        <end position="530"/>
    </location>
</feature>
<feature type="region of interest" description="Disordered" evidence="2">
    <location>
        <begin position="967"/>
        <end position="1036"/>
    </location>
</feature>
<evidence type="ECO:0000256" key="2">
    <source>
        <dbReference type="SAM" id="MobiDB-lite"/>
    </source>
</evidence>
<dbReference type="Proteomes" id="UP000294933">
    <property type="component" value="Unassembled WGS sequence"/>
</dbReference>
<reference evidence="3 4" key="1">
    <citation type="submission" date="2018-06" db="EMBL/GenBank/DDBJ databases">
        <title>A transcriptomic atlas of mushroom development highlights an independent origin of complex multicellularity.</title>
        <authorList>
            <consortium name="DOE Joint Genome Institute"/>
            <person name="Krizsan K."/>
            <person name="Almasi E."/>
            <person name="Merenyi Z."/>
            <person name="Sahu N."/>
            <person name="Viragh M."/>
            <person name="Koszo T."/>
            <person name="Mondo S."/>
            <person name="Kiss B."/>
            <person name="Balint B."/>
            <person name="Kues U."/>
            <person name="Barry K."/>
            <person name="Hegedus J.C."/>
            <person name="Henrissat B."/>
            <person name="Johnson J."/>
            <person name="Lipzen A."/>
            <person name="Ohm R."/>
            <person name="Nagy I."/>
            <person name="Pangilinan J."/>
            <person name="Yan J."/>
            <person name="Xiong Y."/>
            <person name="Grigoriev I.V."/>
            <person name="Hibbett D.S."/>
            <person name="Nagy L.G."/>
        </authorList>
    </citation>
    <scope>NUCLEOTIDE SEQUENCE [LARGE SCALE GENOMIC DNA]</scope>
    <source>
        <strain evidence="3 4">SZMC22713</strain>
    </source>
</reference>
<feature type="compositionally biased region" description="Polar residues" evidence="2">
    <location>
        <begin position="638"/>
        <end position="657"/>
    </location>
</feature>
<name>A0A4V3AZJ5_9AGAM</name>
<evidence type="ECO:0000313" key="4">
    <source>
        <dbReference type="Proteomes" id="UP000294933"/>
    </source>
</evidence>
<organism evidence="3 4">
    <name type="scientific">Rickenella mellea</name>
    <dbReference type="NCBI Taxonomy" id="50990"/>
    <lineage>
        <taxon>Eukaryota</taxon>
        <taxon>Fungi</taxon>
        <taxon>Dikarya</taxon>
        <taxon>Basidiomycota</taxon>
        <taxon>Agaricomycotina</taxon>
        <taxon>Agaricomycetes</taxon>
        <taxon>Hymenochaetales</taxon>
        <taxon>Rickenellaceae</taxon>
        <taxon>Rickenella</taxon>
    </lineage>
</organism>
<dbReference type="AlphaFoldDB" id="A0A4V3AZJ5"/>
<feature type="compositionally biased region" description="Low complexity" evidence="2">
    <location>
        <begin position="668"/>
        <end position="686"/>
    </location>
</feature>
<keyword evidence="4" id="KW-1185">Reference proteome</keyword>
<feature type="compositionally biased region" description="Low complexity" evidence="2">
    <location>
        <begin position="618"/>
        <end position="633"/>
    </location>
</feature>
<dbReference type="InterPro" id="IPR049150">
    <property type="entry name" value="EFR3_HEAT-like_rpt"/>
</dbReference>
<dbReference type="InterPro" id="IPR039786">
    <property type="entry name" value="EFR3"/>
</dbReference>
<feature type="compositionally biased region" description="Polar residues" evidence="2">
    <location>
        <begin position="510"/>
        <end position="519"/>
    </location>
</feature>
<evidence type="ECO:0000313" key="3">
    <source>
        <dbReference type="EMBL" id="TDL29408.1"/>
    </source>
</evidence>
<dbReference type="PANTHER" id="PTHR47766">
    <property type="entry name" value="PROTEIN EFR3"/>
    <property type="match status" value="1"/>
</dbReference>
<dbReference type="STRING" id="50990.A0A4V3AZJ5"/>
<evidence type="ECO:0008006" key="5">
    <source>
        <dbReference type="Google" id="ProtNLM"/>
    </source>
</evidence>
<protein>
    <recommendedName>
        <fullName evidence="5">Protein EFR3</fullName>
    </recommendedName>
</protein>
<dbReference type="PANTHER" id="PTHR47766:SF1">
    <property type="entry name" value="PROTEIN EFR3"/>
    <property type="match status" value="1"/>
</dbReference>